<dbReference type="InterPro" id="IPR003439">
    <property type="entry name" value="ABC_transporter-like_ATP-bd"/>
</dbReference>
<dbReference type="Proteomes" id="UP000321363">
    <property type="component" value="Unassembled WGS sequence"/>
</dbReference>
<dbReference type="EMBL" id="VOQF01000009">
    <property type="protein sequence ID" value="TXC89494.1"/>
    <property type="molecule type" value="Genomic_DNA"/>
</dbReference>
<dbReference type="InterPro" id="IPR027417">
    <property type="entry name" value="P-loop_NTPase"/>
</dbReference>
<keyword evidence="2" id="KW-0813">Transport</keyword>
<dbReference type="GO" id="GO:0016887">
    <property type="term" value="F:ATP hydrolysis activity"/>
    <property type="evidence" value="ECO:0007669"/>
    <property type="project" value="InterPro"/>
</dbReference>
<dbReference type="RefSeq" id="WP_146949759.1">
    <property type="nucleotide sequence ID" value="NZ_VOQF01000009.1"/>
</dbReference>
<dbReference type="SMART" id="SM00382">
    <property type="entry name" value="AAA"/>
    <property type="match status" value="2"/>
</dbReference>
<evidence type="ECO:0000256" key="2">
    <source>
        <dbReference type="ARBA" id="ARBA00022448"/>
    </source>
</evidence>
<keyword evidence="4" id="KW-0677">Repeat</keyword>
<reference evidence="10 11" key="1">
    <citation type="journal article" date="2005" name="Int. J. Syst. Evol. Microbiol.">
        <title>Bacillus litoralis sp. nov., isolated from a tidal flat of the Yellow Sea in Korea.</title>
        <authorList>
            <person name="Yoon J.H."/>
            <person name="Oh T.K."/>
        </authorList>
    </citation>
    <scope>NUCLEOTIDE SEQUENCE [LARGE SCALE GENOMIC DNA]</scope>
    <source>
        <strain evidence="10 11">SW-211</strain>
    </source>
</reference>
<dbReference type="InterPro" id="IPR050107">
    <property type="entry name" value="ABC_carbohydrate_import_ATPase"/>
</dbReference>
<keyword evidence="11" id="KW-1185">Reference proteome</keyword>
<dbReference type="InterPro" id="IPR003593">
    <property type="entry name" value="AAA+_ATPase"/>
</dbReference>
<keyword evidence="5" id="KW-0547">Nucleotide-binding</keyword>
<keyword evidence="3" id="KW-1003">Cell membrane</keyword>
<comment type="caution">
    <text evidence="10">The sequence shown here is derived from an EMBL/GenBank/DDBJ whole genome shotgun (WGS) entry which is preliminary data.</text>
</comment>
<keyword evidence="8" id="KW-0472">Membrane</keyword>
<evidence type="ECO:0000313" key="11">
    <source>
        <dbReference type="Proteomes" id="UP000321363"/>
    </source>
</evidence>
<keyword evidence="7" id="KW-1278">Translocase</keyword>
<dbReference type="PROSITE" id="PS50893">
    <property type="entry name" value="ABC_TRANSPORTER_2"/>
    <property type="match status" value="2"/>
</dbReference>
<dbReference type="Gene3D" id="3.40.50.300">
    <property type="entry name" value="P-loop containing nucleotide triphosphate hydrolases"/>
    <property type="match status" value="2"/>
</dbReference>
<name>A0A5C6VY21_9BACI</name>
<evidence type="ECO:0000259" key="9">
    <source>
        <dbReference type="PROSITE" id="PS50893"/>
    </source>
</evidence>
<feature type="domain" description="ABC transporter" evidence="9">
    <location>
        <begin position="256"/>
        <end position="500"/>
    </location>
</feature>
<evidence type="ECO:0000256" key="7">
    <source>
        <dbReference type="ARBA" id="ARBA00022967"/>
    </source>
</evidence>
<dbReference type="FunFam" id="3.40.50.300:FF:000127">
    <property type="entry name" value="Ribose import ATP-binding protein RbsA"/>
    <property type="match status" value="1"/>
</dbReference>
<dbReference type="PANTHER" id="PTHR43790:SF4">
    <property type="entry name" value="GUANOSINE IMPORT ATP-BINDING PROTEIN NUPO"/>
    <property type="match status" value="1"/>
</dbReference>
<evidence type="ECO:0000256" key="8">
    <source>
        <dbReference type="ARBA" id="ARBA00023136"/>
    </source>
</evidence>
<evidence type="ECO:0000256" key="4">
    <source>
        <dbReference type="ARBA" id="ARBA00022737"/>
    </source>
</evidence>
<dbReference type="CDD" id="cd03216">
    <property type="entry name" value="ABC_Carb_Monos_I"/>
    <property type="match status" value="1"/>
</dbReference>
<dbReference type="Pfam" id="PF00005">
    <property type="entry name" value="ABC_tran"/>
    <property type="match status" value="2"/>
</dbReference>
<dbReference type="CDD" id="cd03215">
    <property type="entry name" value="ABC_Carb_Monos_II"/>
    <property type="match status" value="1"/>
</dbReference>
<dbReference type="InterPro" id="IPR017871">
    <property type="entry name" value="ABC_transporter-like_CS"/>
</dbReference>
<keyword evidence="6 10" id="KW-0067">ATP-binding</keyword>
<dbReference type="GO" id="GO:0005886">
    <property type="term" value="C:plasma membrane"/>
    <property type="evidence" value="ECO:0007669"/>
    <property type="project" value="UniProtKB-SubCell"/>
</dbReference>
<dbReference type="OrthoDB" id="9766104at2"/>
<dbReference type="AlphaFoldDB" id="A0A5C6VY21"/>
<dbReference type="PANTHER" id="PTHR43790">
    <property type="entry name" value="CARBOHYDRATE TRANSPORT ATP-BINDING PROTEIN MG119-RELATED"/>
    <property type="match status" value="1"/>
</dbReference>
<dbReference type="PROSITE" id="PS00211">
    <property type="entry name" value="ABC_TRANSPORTER_1"/>
    <property type="match status" value="2"/>
</dbReference>
<organism evidence="10 11">
    <name type="scientific">Metabacillus litoralis</name>
    <dbReference type="NCBI Taxonomy" id="152268"/>
    <lineage>
        <taxon>Bacteria</taxon>
        <taxon>Bacillati</taxon>
        <taxon>Bacillota</taxon>
        <taxon>Bacilli</taxon>
        <taxon>Bacillales</taxon>
        <taxon>Bacillaceae</taxon>
        <taxon>Metabacillus</taxon>
    </lineage>
</organism>
<sequence length="502" mass="55072">MAVRLEMRNMTKNYGSFKANDSISLSLNAGEIHAVVGENGAGKTTLMRMLYGMEQPTSGDIYLDGKKVMFSNPNDAIENKIGMVHQHFMLFPDFTAAENIVIGHEPMKVGFFDRKKAIEKVQNLVDQYKIPVRPNAKSASCSLGEQQRIEILKVLYRGADIIILDEPTAVLTPLEVKGLLKTIRELANQGKSIILITHKLREVMEVADKMTVLRNGKVTGSVSRQETSVDELAKLMVGRDLQNLSTLTPMNGKPILEVKNMTIQEKTNKPILDDISFAVNQGEIVGIAGVSGNGQSELLQAITGLRPIQQGNVYLEGKDVTNQPVASIREAGLSHIPEDRYLWGAAKQATVEETALMGYHTKPSYQSKSFLLKKPFRKLVKDWITKFEIKAGSLEESAGNLSGGNLQKLIVARELGQETPILIAAEPTRGVDIGAMEYIHEALLNKRNKGEAVLLVSSELTEIMALSDRILVMYEGEIVGEIGRKDATEEAISVLMAGGVTT</sequence>
<gene>
    <name evidence="10" type="ORF">FS935_16570</name>
</gene>
<dbReference type="GO" id="GO:0005524">
    <property type="term" value="F:ATP binding"/>
    <property type="evidence" value="ECO:0007669"/>
    <property type="project" value="UniProtKB-KW"/>
</dbReference>
<evidence type="ECO:0000256" key="1">
    <source>
        <dbReference type="ARBA" id="ARBA00004202"/>
    </source>
</evidence>
<accession>A0A5C6VY21</accession>
<feature type="domain" description="ABC transporter" evidence="9">
    <location>
        <begin position="5"/>
        <end position="240"/>
    </location>
</feature>
<evidence type="ECO:0000256" key="5">
    <source>
        <dbReference type="ARBA" id="ARBA00022741"/>
    </source>
</evidence>
<proteinExistence type="predicted"/>
<comment type="subcellular location">
    <subcellularLocation>
        <location evidence="1">Cell membrane</location>
        <topology evidence="1">Peripheral membrane protein</topology>
    </subcellularLocation>
</comment>
<evidence type="ECO:0000256" key="6">
    <source>
        <dbReference type="ARBA" id="ARBA00022840"/>
    </source>
</evidence>
<evidence type="ECO:0000313" key="10">
    <source>
        <dbReference type="EMBL" id="TXC89494.1"/>
    </source>
</evidence>
<evidence type="ECO:0000256" key="3">
    <source>
        <dbReference type="ARBA" id="ARBA00022475"/>
    </source>
</evidence>
<protein>
    <submittedName>
        <fullName evidence="10">ABC transporter ATP-binding protein</fullName>
    </submittedName>
</protein>
<dbReference type="SUPFAM" id="SSF52540">
    <property type="entry name" value="P-loop containing nucleoside triphosphate hydrolases"/>
    <property type="match status" value="2"/>
</dbReference>